<dbReference type="PROSITE" id="PS50005">
    <property type="entry name" value="TPR"/>
    <property type="match status" value="1"/>
</dbReference>
<evidence type="ECO:0000313" key="8">
    <source>
        <dbReference type="EMBL" id="MDO2574522.1"/>
    </source>
</evidence>
<evidence type="ECO:0000256" key="3">
    <source>
        <dbReference type="ARBA" id="ARBA00053975"/>
    </source>
</evidence>
<dbReference type="InterPro" id="IPR019734">
    <property type="entry name" value="TPR_rpt"/>
</dbReference>
<dbReference type="PANTHER" id="PTHR47870">
    <property type="entry name" value="CYTOCHROME C-TYPE BIOGENESIS PROTEIN CCMH"/>
    <property type="match status" value="1"/>
</dbReference>
<evidence type="ECO:0000256" key="1">
    <source>
        <dbReference type="ARBA" id="ARBA00022737"/>
    </source>
</evidence>
<dbReference type="GO" id="GO:0005886">
    <property type="term" value="C:plasma membrane"/>
    <property type="evidence" value="ECO:0007669"/>
    <property type="project" value="TreeGrafter"/>
</dbReference>
<protein>
    <recommendedName>
        <fullName evidence="4">Formate-dependent nitrite reductase complex subunit NrfG</fullName>
    </recommendedName>
</protein>
<dbReference type="SMART" id="SM00028">
    <property type="entry name" value="TPR"/>
    <property type="match status" value="2"/>
</dbReference>
<dbReference type="Proteomes" id="UP001173661">
    <property type="component" value="Unassembled WGS sequence"/>
</dbReference>
<evidence type="ECO:0000256" key="5">
    <source>
        <dbReference type="PROSITE-ProRule" id="PRU00339"/>
    </source>
</evidence>
<keyword evidence="6" id="KW-0472">Membrane</keyword>
<dbReference type="InterPro" id="IPR011990">
    <property type="entry name" value="TPR-like_helical_dom_sf"/>
</dbReference>
<accession>A0AAW7UWY8</accession>
<dbReference type="SUPFAM" id="SSF48452">
    <property type="entry name" value="TPR-like"/>
    <property type="match status" value="1"/>
</dbReference>
<keyword evidence="1" id="KW-0677">Repeat</keyword>
<evidence type="ECO:0000259" key="7">
    <source>
        <dbReference type="Pfam" id="PF23914"/>
    </source>
</evidence>
<dbReference type="Gene3D" id="1.25.40.10">
    <property type="entry name" value="Tetratricopeptide repeat domain"/>
    <property type="match status" value="1"/>
</dbReference>
<evidence type="ECO:0000256" key="4">
    <source>
        <dbReference type="ARBA" id="ARBA00072701"/>
    </source>
</evidence>
<dbReference type="AlphaFoldDB" id="A0AAW7UWY8"/>
<keyword evidence="2 5" id="KW-0802">TPR repeat</keyword>
<keyword evidence="6" id="KW-0812">Transmembrane</keyword>
<dbReference type="GO" id="GO:0016829">
    <property type="term" value="F:lyase activity"/>
    <property type="evidence" value="ECO:0007669"/>
    <property type="project" value="UniProtKB-KW"/>
</dbReference>
<sequence length="221" mass="25476">MKQPQIPVKMLTTLTILMVFLCVGSYLLSPKWQAVRAEYQRQRDPLHQFASQQTPEAQLQALQDKIRANPQNSEQWALLGEYYLWQNDYSNSLLAYRQALQLRGENAELYAALATVLYYQASQHMTAQTRAMIDKALALDSNEITALMLLASDAFMQANYAQAIELWQKVMDLNSPRINRTQLVESINMAKLLQRRSVNHLVMKIMLSSCIKNNRMNMCQK</sequence>
<dbReference type="RefSeq" id="WP_000812983.1">
    <property type="nucleotide sequence ID" value="NZ_BAAGAG010000001.1"/>
</dbReference>
<dbReference type="PANTHER" id="PTHR47870:SF4">
    <property type="entry name" value="CYTOCHROME C-TYPE BIOGENESIS PROTEIN CYCH"/>
    <property type="match status" value="1"/>
</dbReference>
<evidence type="ECO:0000256" key="6">
    <source>
        <dbReference type="SAM" id="Phobius"/>
    </source>
</evidence>
<proteinExistence type="predicted"/>
<dbReference type="NCBIfam" id="NF007692">
    <property type="entry name" value="PRK10370.1"/>
    <property type="match status" value="1"/>
</dbReference>
<reference evidence="8" key="1">
    <citation type="submission" date="2023-07" db="EMBL/GenBank/DDBJ databases">
        <title>High risk of intestinal colonization with ESBL-producing Escherichia coli among soldiers of military contingents in specific geographic regions.</title>
        <authorList>
            <person name="Literacka E."/>
        </authorList>
    </citation>
    <scope>NUCLEOTIDE SEQUENCE</scope>
    <source>
        <strain evidence="8">66</strain>
    </source>
</reference>
<comment type="function">
    <text evidence="3">Required for formate-dependent nitrite reduction. Not required for the biosynthesis of any of the c-type cytochromes nor for the secretion of the periplasmic cytochromes.</text>
</comment>
<gene>
    <name evidence="8" type="primary">nrfG</name>
    <name evidence="8" type="ORF">Q2V20_10185</name>
</gene>
<dbReference type="EMBL" id="JAUKXU010000007">
    <property type="protein sequence ID" value="MDO2574522.1"/>
    <property type="molecule type" value="Genomic_DNA"/>
</dbReference>
<feature type="transmembrane region" description="Helical" evidence="6">
    <location>
        <begin position="6"/>
        <end position="28"/>
    </location>
</feature>
<feature type="domain" description="Cytochrome c-type biogenesis protein H TPR" evidence="7">
    <location>
        <begin position="32"/>
        <end position="173"/>
    </location>
</feature>
<feature type="repeat" description="TPR" evidence="5">
    <location>
        <begin position="73"/>
        <end position="106"/>
    </location>
</feature>
<keyword evidence="8" id="KW-0456">Lyase</keyword>
<dbReference type="Pfam" id="PF23914">
    <property type="entry name" value="TPR_CcmH_CycH"/>
    <property type="match status" value="1"/>
</dbReference>
<name>A0AAW7UWY8_ECOLX</name>
<comment type="caution">
    <text evidence="8">The sequence shown here is derived from an EMBL/GenBank/DDBJ whole genome shotgun (WGS) entry which is preliminary data.</text>
</comment>
<evidence type="ECO:0000313" key="9">
    <source>
        <dbReference type="Proteomes" id="UP001173661"/>
    </source>
</evidence>
<evidence type="ECO:0000256" key="2">
    <source>
        <dbReference type="ARBA" id="ARBA00022803"/>
    </source>
</evidence>
<dbReference type="FunFam" id="1.25.40.10:FF:000268">
    <property type="entry name" value="Formate-dependent nitrite reductase complex subunit nrfG"/>
    <property type="match status" value="1"/>
</dbReference>
<dbReference type="InterPro" id="IPR051263">
    <property type="entry name" value="C-type_cytochrome_biogenesis"/>
</dbReference>
<organism evidence="8 9">
    <name type="scientific">Escherichia coli</name>
    <dbReference type="NCBI Taxonomy" id="562"/>
    <lineage>
        <taxon>Bacteria</taxon>
        <taxon>Pseudomonadati</taxon>
        <taxon>Pseudomonadota</taxon>
        <taxon>Gammaproteobacteria</taxon>
        <taxon>Enterobacterales</taxon>
        <taxon>Enterobacteriaceae</taxon>
        <taxon>Escherichia</taxon>
    </lineage>
</organism>
<dbReference type="InterPro" id="IPR056413">
    <property type="entry name" value="TPR_CcmH_CycH"/>
</dbReference>
<keyword evidence="6" id="KW-1133">Transmembrane helix</keyword>